<feature type="transmembrane region" description="Helical" evidence="8">
    <location>
        <begin position="65"/>
        <end position="93"/>
    </location>
</feature>
<feature type="transmembrane region" description="Helical" evidence="8">
    <location>
        <begin position="113"/>
        <end position="140"/>
    </location>
</feature>
<feature type="transmembrane region" description="Helical" evidence="8">
    <location>
        <begin position="365"/>
        <end position="383"/>
    </location>
</feature>
<reference evidence="9 10" key="1">
    <citation type="submission" date="2011-02" db="EMBL/GenBank/DDBJ databases">
        <authorList>
            <person name="Muzny D."/>
            <person name="Qin X."/>
            <person name="Deng J."/>
            <person name="Jiang H."/>
            <person name="Liu Y."/>
            <person name="Qu J."/>
            <person name="Song X.-Z."/>
            <person name="Zhang L."/>
            <person name="Thornton R."/>
            <person name="Coyle M."/>
            <person name="Francisco L."/>
            <person name="Jackson L."/>
            <person name="Javaid M."/>
            <person name="Korchina V."/>
            <person name="Kovar C."/>
            <person name="Mata R."/>
            <person name="Mathew T."/>
            <person name="Ngo R."/>
            <person name="Nguyen L."/>
            <person name="Nguyen N."/>
            <person name="Okwuonu G."/>
            <person name="Ongeri F."/>
            <person name="Pham C."/>
            <person name="Simmons D."/>
            <person name="Wilczek-Boney K."/>
            <person name="Hale W."/>
            <person name="Jakkamsetti A."/>
            <person name="Pham P."/>
            <person name="Ruth R."/>
            <person name="San Lucas F."/>
            <person name="Warren J."/>
            <person name="Zhang J."/>
            <person name="Zhao Z."/>
            <person name="Zhou C."/>
            <person name="Zhu D."/>
            <person name="Lee S."/>
            <person name="Bess C."/>
            <person name="Blankenburg K."/>
            <person name="Forbes L."/>
            <person name="Fu Q."/>
            <person name="Gubbala S."/>
            <person name="Hirani K."/>
            <person name="Jayaseelan J.C."/>
            <person name="Lara F."/>
            <person name="Munidasa M."/>
            <person name="Palculict T."/>
            <person name="Patil S."/>
            <person name="Pu L.-L."/>
            <person name="Saada N."/>
            <person name="Tang L."/>
            <person name="Weissenberger G."/>
            <person name="Zhu Y."/>
            <person name="Hemphill L."/>
            <person name="Shang Y."/>
            <person name="Youmans B."/>
            <person name="Ayvaz T."/>
            <person name="Ross M."/>
            <person name="Santibanez J."/>
            <person name="Aqrawi P."/>
            <person name="Gross S."/>
            <person name="Joshi V."/>
            <person name="Fowler G."/>
            <person name="Nazareth L."/>
            <person name="Reid J."/>
            <person name="Worley K."/>
            <person name="Petrosino J."/>
            <person name="Highlander S."/>
            <person name="Gibbs R."/>
        </authorList>
    </citation>
    <scope>NUCLEOTIDE SEQUENCE [LARGE SCALE GENOMIC DNA]</scope>
    <source>
        <strain evidence="9 10">ATCC BAA-1200</strain>
    </source>
</reference>
<proteinExistence type="inferred from homology"/>
<accession>F2BCP4</accession>
<feature type="transmembrane region" description="Helical" evidence="8">
    <location>
        <begin position="191"/>
        <end position="210"/>
    </location>
</feature>
<dbReference type="NCBIfam" id="TIGR00155">
    <property type="entry name" value="pqiA_fam"/>
    <property type="match status" value="1"/>
</dbReference>
<evidence type="ECO:0000313" key="10">
    <source>
        <dbReference type="Proteomes" id="UP000004105"/>
    </source>
</evidence>
<keyword evidence="6 8" id="KW-1133">Transmembrane helix</keyword>
<dbReference type="HOGENOM" id="CLU_041903_0_1_4"/>
<evidence type="ECO:0000256" key="7">
    <source>
        <dbReference type="ARBA" id="ARBA00023136"/>
    </source>
</evidence>
<dbReference type="RefSeq" id="WP_007342478.1">
    <property type="nucleotide sequence ID" value="NZ_GL878494.1"/>
</dbReference>
<name>F2BCP4_9NEIS</name>
<keyword evidence="3" id="KW-1003">Cell membrane</keyword>
<comment type="similarity">
    <text evidence="2">Belongs to the PqiA family.</text>
</comment>
<evidence type="ECO:0000256" key="6">
    <source>
        <dbReference type="ARBA" id="ARBA00022989"/>
    </source>
</evidence>
<evidence type="ECO:0000256" key="3">
    <source>
        <dbReference type="ARBA" id="ARBA00022475"/>
    </source>
</evidence>
<comment type="subcellular location">
    <subcellularLocation>
        <location evidence="1">Cell inner membrane</location>
        <topology evidence="1">Multi-pass membrane protein</topology>
    </subcellularLocation>
</comment>
<feature type="transmembrane region" description="Helical" evidence="8">
    <location>
        <begin position="317"/>
        <end position="344"/>
    </location>
</feature>
<dbReference type="STRING" id="267212.GCA_001063965_01672"/>
<feature type="transmembrane region" description="Helical" evidence="8">
    <location>
        <begin position="161"/>
        <end position="179"/>
    </location>
</feature>
<sequence>MPEQAAKSLRRWRRRGFLRRVAMPAHVIDCPECGLRTAVPELKQGHQADCPRCGHELLRVENAPFLMPIALAAATLMLLLCVYGSMFLTVSTVGVYERLTLPFMLNILILQDFGFLAEVMFVFTFGLPLLFLLLCLYVYGALQIARPLPGLIAATRTMVRLREWVMADVFLISTLVAYIKLGDVVRVEFGAAFWLMFPMVLLLLRTTLAVPEHWVYYQIHLLHGHTTIWPDNAGKICCSRCRCFRPAGEAECAVCGTALFARRPHSLRLSLAFLIAAAVFYIPANTLPIMISSNPTVTEISTIMGGIMFMWDSGDHAIAAIIFCASIMIPVLKIGIMAVLLLCARFGVPWPVEKVSLLYRITEKIGRWSMIDIFVVIILMSAFHTPIARVTPGPASLYFCLVVLLTMLSAHYFDPRLLWDKCGANGEPNINRP</sequence>
<dbReference type="Proteomes" id="UP000004105">
    <property type="component" value="Unassembled WGS sequence"/>
</dbReference>
<dbReference type="PANTHER" id="PTHR30462:SF3">
    <property type="entry name" value="INTERMEMBRANE TRANSPORT PROTEIN PQIA"/>
    <property type="match status" value="1"/>
</dbReference>
<feature type="transmembrane region" description="Helical" evidence="8">
    <location>
        <begin position="395"/>
        <end position="413"/>
    </location>
</feature>
<evidence type="ECO:0000256" key="4">
    <source>
        <dbReference type="ARBA" id="ARBA00022519"/>
    </source>
</evidence>
<evidence type="ECO:0000256" key="8">
    <source>
        <dbReference type="SAM" id="Phobius"/>
    </source>
</evidence>
<evidence type="ECO:0000256" key="1">
    <source>
        <dbReference type="ARBA" id="ARBA00004429"/>
    </source>
</evidence>
<gene>
    <name evidence="9" type="primary">pqiA</name>
    <name evidence="9" type="ORF">HMPREF9123_1469</name>
</gene>
<evidence type="ECO:0000256" key="5">
    <source>
        <dbReference type="ARBA" id="ARBA00022692"/>
    </source>
</evidence>
<evidence type="ECO:0000256" key="2">
    <source>
        <dbReference type="ARBA" id="ARBA00007555"/>
    </source>
</evidence>
<keyword evidence="5 8" id="KW-0812">Transmembrane</keyword>
<organism evidence="9 10">
    <name type="scientific">Neisseria bacilliformis ATCC BAA-1200</name>
    <dbReference type="NCBI Taxonomy" id="888742"/>
    <lineage>
        <taxon>Bacteria</taxon>
        <taxon>Pseudomonadati</taxon>
        <taxon>Pseudomonadota</taxon>
        <taxon>Betaproteobacteria</taxon>
        <taxon>Neisseriales</taxon>
        <taxon>Neisseriaceae</taxon>
        <taxon>Neisseria</taxon>
    </lineage>
</organism>
<keyword evidence="10" id="KW-1185">Reference proteome</keyword>
<keyword evidence="7 8" id="KW-0472">Membrane</keyword>
<evidence type="ECO:0000313" key="9">
    <source>
        <dbReference type="EMBL" id="EGF10798.1"/>
    </source>
</evidence>
<comment type="caution">
    <text evidence="9">The sequence shown here is derived from an EMBL/GenBank/DDBJ whole genome shotgun (WGS) entry which is preliminary data.</text>
</comment>
<dbReference type="InterPro" id="IPR005219">
    <property type="entry name" value="PqiA-like_proteobact"/>
</dbReference>
<dbReference type="PANTHER" id="PTHR30462">
    <property type="entry name" value="INTERMEMBRANE TRANSPORT PROTEIN PQIB-RELATED"/>
    <property type="match status" value="1"/>
</dbReference>
<dbReference type="InterPro" id="IPR051800">
    <property type="entry name" value="PqiA-PqiB_transport"/>
</dbReference>
<dbReference type="InterPro" id="IPR007498">
    <property type="entry name" value="PqiA-like"/>
</dbReference>
<dbReference type="AlphaFoldDB" id="F2BCP4"/>
<dbReference type="GO" id="GO:0005886">
    <property type="term" value="C:plasma membrane"/>
    <property type="evidence" value="ECO:0007669"/>
    <property type="project" value="UniProtKB-SubCell"/>
</dbReference>
<protein>
    <submittedName>
        <fullName evidence="9">Paraquat-inducible protein A</fullName>
    </submittedName>
</protein>
<dbReference type="EMBL" id="AFAY01000030">
    <property type="protein sequence ID" value="EGF10798.1"/>
    <property type="molecule type" value="Genomic_DNA"/>
</dbReference>
<keyword evidence="4" id="KW-0997">Cell inner membrane</keyword>
<dbReference type="Pfam" id="PF04403">
    <property type="entry name" value="PqiA"/>
    <property type="match status" value="2"/>
</dbReference>
<feature type="transmembrane region" description="Helical" evidence="8">
    <location>
        <begin position="269"/>
        <end position="291"/>
    </location>
</feature>